<dbReference type="EMBL" id="JAWCUI010000005">
    <property type="protein sequence ID" value="KAL1902315.1"/>
    <property type="molecule type" value="Genomic_DNA"/>
</dbReference>
<evidence type="ECO:0000313" key="3">
    <source>
        <dbReference type="EMBL" id="KAL1902315.1"/>
    </source>
</evidence>
<proteinExistence type="predicted"/>
<feature type="chain" id="PRO_5045713583" evidence="2">
    <location>
        <begin position="23"/>
        <end position="326"/>
    </location>
</feature>
<accession>A0ABR3ZPH4</accession>
<organism evidence="3 4">
    <name type="scientific">Sporothrix stenoceras</name>
    <dbReference type="NCBI Taxonomy" id="5173"/>
    <lineage>
        <taxon>Eukaryota</taxon>
        <taxon>Fungi</taxon>
        <taxon>Dikarya</taxon>
        <taxon>Ascomycota</taxon>
        <taxon>Pezizomycotina</taxon>
        <taxon>Sordariomycetes</taxon>
        <taxon>Sordariomycetidae</taxon>
        <taxon>Ophiostomatales</taxon>
        <taxon>Ophiostomataceae</taxon>
        <taxon>Sporothrix</taxon>
    </lineage>
</organism>
<keyword evidence="2" id="KW-0732">Signal</keyword>
<evidence type="ECO:0000256" key="2">
    <source>
        <dbReference type="SAM" id="SignalP"/>
    </source>
</evidence>
<reference evidence="3 4" key="1">
    <citation type="journal article" date="2024" name="IMA Fungus">
        <title>IMA Genome - F19 : A genome assembly and annotation guide to empower mycologists, including annotated draft genome sequences of Ceratocystis pirilliformis, Diaporthe australafricana, Fusarium ophioides, Paecilomyces lecythidis, and Sporothrix stenoceras.</title>
        <authorList>
            <person name="Aylward J."/>
            <person name="Wilson A.M."/>
            <person name="Visagie C.M."/>
            <person name="Spraker J."/>
            <person name="Barnes I."/>
            <person name="Buitendag C."/>
            <person name="Ceriani C."/>
            <person name="Del Mar Angel L."/>
            <person name="du Plessis D."/>
            <person name="Fuchs T."/>
            <person name="Gasser K."/>
            <person name="Kramer D."/>
            <person name="Li W."/>
            <person name="Munsamy K."/>
            <person name="Piso A."/>
            <person name="Price J.L."/>
            <person name="Sonnekus B."/>
            <person name="Thomas C."/>
            <person name="van der Nest A."/>
            <person name="van Dijk A."/>
            <person name="van Heerden A."/>
            <person name="van Vuuren N."/>
            <person name="Yilmaz N."/>
            <person name="Duong T.A."/>
            <person name="van der Merwe N.A."/>
            <person name="Wingfield M.J."/>
            <person name="Wingfield B.D."/>
        </authorList>
    </citation>
    <scope>NUCLEOTIDE SEQUENCE [LARGE SCALE GENOMIC DNA]</scope>
    <source>
        <strain evidence="3 4">CMW 5346</strain>
    </source>
</reference>
<sequence>MTTAKLTKLGALALLAAGPAMADDAGGCTVGDDTTLDFITRTLGHVTYTLLRPDTSKPWEEFMEQTGFAAIATETGVVTVTNTVTETASVTDTVTETTTVTAPAEKLVTVTATATATDVETIVSTSIEGITVSYVETITSYITTTSTLSALAATTPGIPVDVDKNLAKRDVTTTVTVYGGYGNPLTSTTGSSTTTVSATSTTTIYGTSDYPTGVPPMSISMSMSMPEDSSFTSLPPSTFFTEPTSSLSSSQSACSSGNGTWSTSAPSSASSSISASMTVSVSAESETAPAPSKPTATLTSGSGRAVLETTGGFVTLMAAITFALLN</sequence>
<protein>
    <submittedName>
        <fullName evidence="3">Uncharacterized protein</fullName>
    </submittedName>
</protein>
<dbReference type="Proteomes" id="UP001583186">
    <property type="component" value="Unassembled WGS sequence"/>
</dbReference>
<gene>
    <name evidence="3" type="ORF">Sste5346_001291</name>
</gene>
<feature type="signal peptide" evidence="2">
    <location>
        <begin position="1"/>
        <end position="22"/>
    </location>
</feature>
<feature type="region of interest" description="Disordered" evidence="1">
    <location>
        <begin position="242"/>
        <end position="269"/>
    </location>
</feature>
<evidence type="ECO:0000313" key="4">
    <source>
        <dbReference type="Proteomes" id="UP001583186"/>
    </source>
</evidence>
<keyword evidence="4" id="KW-1185">Reference proteome</keyword>
<comment type="caution">
    <text evidence="3">The sequence shown here is derived from an EMBL/GenBank/DDBJ whole genome shotgun (WGS) entry which is preliminary data.</text>
</comment>
<name>A0ABR3ZPH4_9PEZI</name>
<evidence type="ECO:0000256" key="1">
    <source>
        <dbReference type="SAM" id="MobiDB-lite"/>
    </source>
</evidence>